<dbReference type="InterPro" id="IPR020846">
    <property type="entry name" value="MFS_dom"/>
</dbReference>
<dbReference type="InterPro" id="IPR050549">
    <property type="entry name" value="MFS_Trehalose_Transporter"/>
</dbReference>
<reference evidence="7" key="1">
    <citation type="submission" date="2021-12" db="EMBL/GenBank/DDBJ databases">
        <authorList>
            <person name="King R."/>
        </authorList>
    </citation>
    <scope>NUCLEOTIDE SEQUENCE</scope>
</reference>
<gene>
    <name evidence="7" type="ORF">BEMITA_LOCUS5229</name>
</gene>
<keyword evidence="3 5" id="KW-1133">Transmembrane helix</keyword>
<dbReference type="AlphaFoldDB" id="A0A9P0A856"/>
<evidence type="ECO:0000313" key="8">
    <source>
        <dbReference type="Proteomes" id="UP001152759"/>
    </source>
</evidence>
<accession>A0A9P0A856</accession>
<dbReference type="SUPFAM" id="SSF103473">
    <property type="entry name" value="MFS general substrate transporter"/>
    <property type="match status" value="1"/>
</dbReference>
<feature type="transmembrane region" description="Helical" evidence="5">
    <location>
        <begin position="46"/>
        <end position="69"/>
    </location>
</feature>
<name>A0A9P0A856_BEMTA</name>
<dbReference type="InterPro" id="IPR036259">
    <property type="entry name" value="MFS_trans_sf"/>
</dbReference>
<feature type="domain" description="Major facilitator superfamily (MFS) profile" evidence="6">
    <location>
        <begin position="1"/>
        <end position="137"/>
    </location>
</feature>
<dbReference type="Proteomes" id="UP001152759">
    <property type="component" value="Chromosome 3"/>
</dbReference>
<dbReference type="PROSITE" id="PS50850">
    <property type="entry name" value="MFS"/>
    <property type="match status" value="1"/>
</dbReference>
<dbReference type="Gene3D" id="1.20.1250.20">
    <property type="entry name" value="MFS general substrate transporter like domains"/>
    <property type="match status" value="1"/>
</dbReference>
<keyword evidence="2 5" id="KW-0812">Transmembrane</keyword>
<evidence type="ECO:0000256" key="3">
    <source>
        <dbReference type="ARBA" id="ARBA00022989"/>
    </source>
</evidence>
<keyword evidence="4 5" id="KW-0472">Membrane</keyword>
<sequence>MYFTSYVSRRFSTILSALLMTVSSGAAGVYEFVFRDAPASERPYQWLPIVLLVAYIVFGIIGVTTLPWMMSGEVFPLRVRGAMSGAVFGVGAGSMFVFIKIYEDCLALLNIWGLLFGFAIASFLTALLGIFLLPETLNKTHTRSSRVSCRRRNARTARRRLYPRGLFPDLGLGVLDRVCGRWATTRVAKIAISCDSVAWRELRYIDRYAL</sequence>
<evidence type="ECO:0000256" key="4">
    <source>
        <dbReference type="ARBA" id="ARBA00023136"/>
    </source>
</evidence>
<dbReference type="InterPro" id="IPR005828">
    <property type="entry name" value="MFS_sugar_transport-like"/>
</dbReference>
<comment type="subcellular location">
    <subcellularLocation>
        <location evidence="1">Membrane</location>
        <topology evidence="1">Multi-pass membrane protein</topology>
    </subcellularLocation>
</comment>
<evidence type="ECO:0000259" key="6">
    <source>
        <dbReference type="PROSITE" id="PS50850"/>
    </source>
</evidence>
<protein>
    <recommendedName>
        <fullName evidence="6">Major facilitator superfamily (MFS) profile domain-containing protein</fullName>
    </recommendedName>
</protein>
<dbReference type="GO" id="GO:0016020">
    <property type="term" value="C:membrane"/>
    <property type="evidence" value="ECO:0007669"/>
    <property type="project" value="UniProtKB-SubCell"/>
</dbReference>
<dbReference type="PANTHER" id="PTHR48021">
    <property type="match status" value="1"/>
</dbReference>
<proteinExistence type="predicted"/>
<feature type="transmembrane region" description="Helical" evidence="5">
    <location>
        <begin position="111"/>
        <end position="133"/>
    </location>
</feature>
<evidence type="ECO:0000256" key="5">
    <source>
        <dbReference type="SAM" id="Phobius"/>
    </source>
</evidence>
<dbReference type="PANTHER" id="PTHR48021:SF32">
    <property type="entry name" value="FACILITATED TREHALOSE TRANSPORTER TRET1-2 HOMOLOG-LIKE PROTEIN"/>
    <property type="match status" value="1"/>
</dbReference>
<organism evidence="7 8">
    <name type="scientific">Bemisia tabaci</name>
    <name type="common">Sweetpotato whitefly</name>
    <name type="synonym">Aleurodes tabaci</name>
    <dbReference type="NCBI Taxonomy" id="7038"/>
    <lineage>
        <taxon>Eukaryota</taxon>
        <taxon>Metazoa</taxon>
        <taxon>Ecdysozoa</taxon>
        <taxon>Arthropoda</taxon>
        <taxon>Hexapoda</taxon>
        <taxon>Insecta</taxon>
        <taxon>Pterygota</taxon>
        <taxon>Neoptera</taxon>
        <taxon>Paraneoptera</taxon>
        <taxon>Hemiptera</taxon>
        <taxon>Sternorrhyncha</taxon>
        <taxon>Aleyrodoidea</taxon>
        <taxon>Aleyrodidae</taxon>
        <taxon>Aleyrodinae</taxon>
        <taxon>Bemisia</taxon>
    </lineage>
</organism>
<evidence type="ECO:0000256" key="2">
    <source>
        <dbReference type="ARBA" id="ARBA00022692"/>
    </source>
</evidence>
<dbReference type="GO" id="GO:0022857">
    <property type="term" value="F:transmembrane transporter activity"/>
    <property type="evidence" value="ECO:0007669"/>
    <property type="project" value="InterPro"/>
</dbReference>
<keyword evidence="8" id="KW-1185">Reference proteome</keyword>
<dbReference type="EMBL" id="OU963864">
    <property type="protein sequence ID" value="CAH0386065.1"/>
    <property type="molecule type" value="Genomic_DNA"/>
</dbReference>
<evidence type="ECO:0000313" key="7">
    <source>
        <dbReference type="EMBL" id="CAH0386065.1"/>
    </source>
</evidence>
<feature type="transmembrane region" description="Helical" evidence="5">
    <location>
        <begin position="81"/>
        <end position="99"/>
    </location>
</feature>
<evidence type="ECO:0000256" key="1">
    <source>
        <dbReference type="ARBA" id="ARBA00004141"/>
    </source>
</evidence>
<dbReference type="Pfam" id="PF00083">
    <property type="entry name" value="Sugar_tr"/>
    <property type="match status" value="1"/>
</dbReference>